<evidence type="ECO:0000313" key="2">
    <source>
        <dbReference type="EMBL" id="SCL19130.1"/>
    </source>
</evidence>
<accession>A0A1C6RPP8</accession>
<keyword evidence="3" id="KW-1185">Reference proteome</keyword>
<dbReference type="AlphaFoldDB" id="A0A1C6RPP8"/>
<reference evidence="3" key="1">
    <citation type="submission" date="2016-06" db="EMBL/GenBank/DDBJ databases">
        <authorList>
            <person name="Varghese N."/>
        </authorList>
    </citation>
    <scope>NUCLEOTIDE SEQUENCE [LARGE SCALE GENOMIC DNA]</scope>
    <source>
        <strain evidence="3">DSM 46123</strain>
    </source>
</reference>
<evidence type="ECO:0000256" key="1">
    <source>
        <dbReference type="SAM" id="MobiDB-lite"/>
    </source>
</evidence>
<proteinExistence type="predicted"/>
<name>A0A1C6RPP8_9ACTN</name>
<protein>
    <submittedName>
        <fullName evidence="2">Uncharacterized protein</fullName>
    </submittedName>
</protein>
<dbReference type="Proteomes" id="UP000198906">
    <property type="component" value="Unassembled WGS sequence"/>
</dbReference>
<organism evidence="2 3">
    <name type="scientific">Micromonospora inyonensis</name>
    <dbReference type="NCBI Taxonomy" id="47866"/>
    <lineage>
        <taxon>Bacteria</taxon>
        <taxon>Bacillati</taxon>
        <taxon>Actinomycetota</taxon>
        <taxon>Actinomycetes</taxon>
        <taxon>Micromonosporales</taxon>
        <taxon>Micromonosporaceae</taxon>
        <taxon>Micromonospora</taxon>
    </lineage>
</organism>
<evidence type="ECO:0000313" key="3">
    <source>
        <dbReference type="Proteomes" id="UP000198906"/>
    </source>
</evidence>
<dbReference type="EMBL" id="FMHU01000001">
    <property type="protein sequence ID" value="SCL19130.1"/>
    <property type="molecule type" value="Genomic_DNA"/>
</dbReference>
<feature type="region of interest" description="Disordered" evidence="1">
    <location>
        <begin position="56"/>
        <end position="76"/>
    </location>
</feature>
<sequence length="76" mass="7873">MGRRAVAVTVASALVVAVVAGARAYRRHRAGTVDDAAAVWCLAADRRPALVQAARSLGVPPDPGRLSGGRRTAARR</sequence>
<gene>
    <name evidence="2" type="ORF">GA0074694_2582</name>
</gene>